<dbReference type="EMBL" id="AP018150">
    <property type="protein sequence ID" value="BBE08873.1"/>
    <property type="molecule type" value="Genomic_DNA"/>
</dbReference>
<dbReference type="Proteomes" id="UP000282597">
    <property type="component" value="Chromosome"/>
</dbReference>
<dbReference type="InterPro" id="IPR054239">
    <property type="entry name" value="DUF6966"/>
</dbReference>
<evidence type="ECO:0000259" key="1">
    <source>
        <dbReference type="Pfam" id="PF22294"/>
    </source>
</evidence>
<name>A0A2Z6ETV4_9BURK</name>
<keyword evidence="3" id="KW-1185">Reference proteome</keyword>
<dbReference type="RefSeq" id="WP_045362911.1">
    <property type="nucleotide sequence ID" value="NZ_AP018150.1"/>
</dbReference>
<evidence type="ECO:0000313" key="2">
    <source>
        <dbReference type="EMBL" id="BBE08873.1"/>
    </source>
</evidence>
<reference evidence="2 3" key="1">
    <citation type="journal article" date="2018" name="Microbes Environ.">
        <title>Comparative Genomic Insights into Endofungal Lifestyles of Two Bacterial Endosymbionts, Mycoavidus cysteinexigens and Burkholderia rhizoxinica.</title>
        <authorList>
            <person name="Sharmin D."/>
            <person name="Guo Y."/>
            <person name="Nishizawa T."/>
            <person name="Ohshima S."/>
            <person name="Sato Y."/>
            <person name="Takashima Y."/>
            <person name="Narisawa K."/>
            <person name="Ohta H."/>
        </authorList>
    </citation>
    <scope>NUCLEOTIDE SEQUENCE [LARGE SCALE GENOMIC DNA]</scope>
    <source>
        <strain evidence="2 3">B1-EB</strain>
    </source>
</reference>
<sequence>MTQAEDIKLILIEMLALLKLSNAKEWEKTIQKLSYEILDIPNETKREILSLYGGMGSLNDLILHKDGYPLKKENDEFDSLKTQLYDLCREDLIVGKGKE</sequence>
<accession>A0A2Z6ETV4</accession>
<evidence type="ECO:0000313" key="3">
    <source>
        <dbReference type="Proteomes" id="UP000282597"/>
    </source>
</evidence>
<dbReference type="AlphaFoldDB" id="A0A2Z6ETV4"/>
<dbReference type="Pfam" id="PF22294">
    <property type="entry name" value="DUF6966"/>
    <property type="match status" value="1"/>
</dbReference>
<protein>
    <recommendedName>
        <fullName evidence="1">DUF6966 domain-containing protein</fullName>
    </recommendedName>
</protein>
<organism evidence="2 3">
    <name type="scientific">Mycoavidus cysteinexigens</name>
    <dbReference type="NCBI Taxonomy" id="1553431"/>
    <lineage>
        <taxon>Bacteria</taxon>
        <taxon>Pseudomonadati</taxon>
        <taxon>Pseudomonadota</taxon>
        <taxon>Betaproteobacteria</taxon>
        <taxon>Burkholderiales</taxon>
        <taxon>Burkholderiaceae</taxon>
        <taxon>Mycoavidus</taxon>
    </lineage>
</organism>
<dbReference type="KEGG" id="mcys:MCB1EB_0712"/>
<proteinExistence type="predicted"/>
<feature type="domain" description="DUF6966" evidence="1">
    <location>
        <begin position="21"/>
        <end position="70"/>
    </location>
</feature>
<gene>
    <name evidence="2" type="ORF">MCB1EB_0712</name>
</gene>